<name>A0A540LBA0_MALBA</name>
<gene>
    <name evidence="1" type="ORF">C1H46_030710</name>
</gene>
<organism evidence="1 2">
    <name type="scientific">Malus baccata</name>
    <name type="common">Siberian crab apple</name>
    <name type="synonym">Pyrus baccata</name>
    <dbReference type="NCBI Taxonomy" id="106549"/>
    <lineage>
        <taxon>Eukaryota</taxon>
        <taxon>Viridiplantae</taxon>
        <taxon>Streptophyta</taxon>
        <taxon>Embryophyta</taxon>
        <taxon>Tracheophyta</taxon>
        <taxon>Spermatophyta</taxon>
        <taxon>Magnoliopsida</taxon>
        <taxon>eudicotyledons</taxon>
        <taxon>Gunneridae</taxon>
        <taxon>Pentapetalae</taxon>
        <taxon>rosids</taxon>
        <taxon>fabids</taxon>
        <taxon>Rosales</taxon>
        <taxon>Rosaceae</taxon>
        <taxon>Amygdaloideae</taxon>
        <taxon>Maleae</taxon>
        <taxon>Malus</taxon>
    </lineage>
</organism>
<comment type="caution">
    <text evidence="1">The sequence shown here is derived from an EMBL/GenBank/DDBJ whole genome shotgun (WGS) entry which is preliminary data.</text>
</comment>
<protein>
    <submittedName>
        <fullName evidence="1">Uncharacterized protein</fullName>
    </submittedName>
</protein>
<dbReference type="EMBL" id="VIEB01000666">
    <property type="protein sequence ID" value="TQD83753.1"/>
    <property type="molecule type" value="Genomic_DNA"/>
</dbReference>
<dbReference type="AlphaFoldDB" id="A0A540LBA0"/>
<keyword evidence="2" id="KW-1185">Reference proteome</keyword>
<evidence type="ECO:0000313" key="2">
    <source>
        <dbReference type="Proteomes" id="UP000315295"/>
    </source>
</evidence>
<accession>A0A540LBA0</accession>
<proteinExistence type="predicted"/>
<evidence type="ECO:0000313" key="1">
    <source>
        <dbReference type="EMBL" id="TQD83753.1"/>
    </source>
</evidence>
<sequence length="61" mass="7080">MFRSTIRILLRCFSVVGHRNTSGETSPVFQRRTRVFASYFRPTPATTRPLFALCEYRVGPK</sequence>
<dbReference type="Proteomes" id="UP000315295">
    <property type="component" value="Unassembled WGS sequence"/>
</dbReference>
<reference evidence="1 2" key="1">
    <citation type="journal article" date="2019" name="G3 (Bethesda)">
        <title>Sequencing of a Wild Apple (Malus baccata) Genome Unravels the Differences Between Cultivated and Wild Apple Species Regarding Disease Resistance and Cold Tolerance.</title>
        <authorList>
            <person name="Chen X."/>
        </authorList>
    </citation>
    <scope>NUCLEOTIDE SEQUENCE [LARGE SCALE GENOMIC DNA]</scope>
    <source>
        <strain evidence="2">cv. Shandingzi</strain>
        <tissue evidence="1">Leaves</tissue>
    </source>
</reference>